<sequence>MAERIEQTNWGGGIDNLSRRERVKEGCVRDALNVTPTNGGTFTLRPGAELVVSGSRIRGVLSVGADVLYAEGDKLMRLDTRTGTTEQLGSIPPAGAFAGAVLNDELFISTEADCLRYKAGVLRGWGLGECRFDVQRGTGQLVKGMYQVVCVQINQHGEESPTVAPASIALLDGCSLEVTCDPLPGHSVRVYASTADGETLYLQGVVSGALSLQTLRDDTARFQGGGELSPIPCRMLAQVGGSLACASGGLLWLTAPMRPHVRSSLERFFQFAAPVGVLLKAGDGLFVSADKTYFLSGIEGPAPSQREVLPYPAITGTGVQLRDGRAAWMTPYGLAIGQADGSVSLVSSDRFAPSCGTAGTSAAIDLDGNQTVVTGMTGPREDAGMVARDYYEVEIVQ</sequence>
<accession>A0A1I3K985</accession>
<dbReference type="OrthoDB" id="6873160at2"/>
<proteinExistence type="predicted"/>
<name>A0A1I3K985_9PSED</name>
<evidence type="ECO:0000313" key="2">
    <source>
        <dbReference type="Proteomes" id="UP000243606"/>
    </source>
</evidence>
<dbReference type="STRING" id="425504.SAMN05216206_2754"/>
<dbReference type="Proteomes" id="UP000243606">
    <property type="component" value="Unassembled WGS sequence"/>
</dbReference>
<gene>
    <name evidence="1" type="ORF">SAMN05216206_2754</name>
</gene>
<dbReference type="AlphaFoldDB" id="A0A1I3K985"/>
<protein>
    <recommendedName>
        <fullName evidence="3">Delta-60 repeat domain-containing protein</fullName>
    </recommendedName>
</protein>
<keyword evidence="2" id="KW-1185">Reference proteome</keyword>
<evidence type="ECO:0008006" key="3">
    <source>
        <dbReference type="Google" id="ProtNLM"/>
    </source>
</evidence>
<dbReference type="RefSeq" id="WP_090242821.1">
    <property type="nucleotide sequence ID" value="NZ_FOQL01000003.1"/>
</dbReference>
<organism evidence="1 2">
    <name type="scientific">Pseudomonas guineae</name>
    <dbReference type="NCBI Taxonomy" id="425504"/>
    <lineage>
        <taxon>Bacteria</taxon>
        <taxon>Pseudomonadati</taxon>
        <taxon>Pseudomonadota</taxon>
        <taxon>Gammaproteobacteria</taxon>
        <taxon>Pseudomonadales</taxon>
        <taxon>Pseudomonadaceae</taxon>
        <taxon>Pseudomonas</taxon>
    </lineage>
</organism>
<dbReference type="EMBL" id="FOQL01000003">
    <property type="protein sequence ID" value="SFI69017.1"/>
    <property type="molecule type" value="Genomic_DNA"/>
</dbReference>
<evidence type="ECO:0000313" key="1">
    <source>
        <dbReference type="EMBL" id="SFI69017.1"/>
    </source>
</evidence>
<reference evidence="2" key="1">
    <citation type="submission" date="2016-10" db="EMBL/GenBank/DDBJ databases">
        <authorList>
            <person name="Varghese N."/>
            <person name="Submissions S."/>
        </authorList>
    </citation>
    <scope>NUCLEOTIDE SEQUENCE [LARGE SCALE GENOMIC DNA]</scope>
    <source>
        <strain evidence="2">LMG 24016</strain>
    </source>
</reference>